<name>A0A6M0SAC8_9CYAN</name>
<dbReference type="SUPFAM" id="SSF56349">
    <property type="entry name" value="DNA breaking-rejoining enzymes"/>
    <property type="match status" value="1"/>
</dbReference>
<evidence type="ECO:0000313" key="5">
    <source>
        <dbReference type="Proteomes" id="UP000473574"/>
    </source>
</evidence>
<dbReference type="InterPro" id="IPR011010">
    <property type="entry name" value="DNA_brk_join_enz"/>
</dbReference>
<evidence type="ECO:0000256" key="2">
    <source>
        <dbReference type="SAM" id="MobiDB-lite"/>
    </source>
</evidence>
<dbReference type="AlphaFoldDB" id="A0A6M0SAC8"/>
<protein>
    <recommendedName>
        <fullName evidence="3">Tyr recombinase domain-containing protein</fullName>
    </recommendedName>
</protein>
<evidence type="ECO:0000256" key="1">
    <source>
        <dbReference type="ARBA" id="ARBA00023172"/>
    </source>
</evidence>
<accession>A0A6M0SAC8</accession>
<dbReference type="GO" id="GO:0015074">
    <property type="term" value="P:DNA integration"/>
    <property type="evidence" value="ECO:0007669"/>
    <property type="project" value="InterPro"/>
</dbReference>
<dbReference type="RefSeq" id="WP_163666455.1">
    <property type="nucleotide sequence ID" value="NZ_QZCE01000002.1"/>
</dbReference>
<dbReference type="EMBL" id="QZCE01000002">
    <property type="protein sequence ID" value="NEZ65400.1"/>
    <property type="molecule type" value="Genomic_DNA"/>
</dbReference>
<sequence>MATKDERLKRSIKKASQKFDRVRIERRGDKLSLRATLPPKPGEDKPKQRYLPTGKPVNEAGLKLAISMAMRLEAELIESRFEWKNWDKKIAKVNEPKTVGDWVNELIQRKSAQVNEATLKREYISPLSRLPQGEPLTEMLCKELIEQITKPKSRSRLRYVTAYIQLLQSAGLPQSLRNLLPVGGVVSGRINPDELPNDEQIFEVWNQIKNPGYKILFSRMAVYGLRPHESFKCQISKNKDEPFCKVDDDTKTGSHIAFPWPFDWYEIMEPWSDFVPHLKVERAVWSKYDNERLGNILSTWFLRNKKTVPFTAYMLRHRYACRLAENSIPTGRAASWMGHDISIHTKVYEQALGLQGELEAWRHAQGKS</sequence>
<comment type="caution">
    <text evidence="4">The sequence shown here is derived from an EMBL/GenBank/DDBJ whole genome shotgun (WGS) entry which is preliminary data.</text>
</comment>
<feature type="domain" description="Tyr recombinase" evidence="3">
    <location>
        <begin position="190"/>
        <end position="362"/>
    </location>
</feature>
<dbReference type="InterPro" id="IPR013762">
    <property type="entry name" value="Integrase-like_cat_sf"/>
</dbReference>
<evidence type="ECO:0000313" key="4">
    <source>
        <dbReference type="EMBL" id="NEZ65400.1"/>
    </source>
</evidence>
<organism evidence="4 5">
    <name type="scientific">Adonisia turfae CCMR0082</name>
    <dbReference type="NCBI Taxonomy" id="2304604"/>
    <lineage>
        <taxon>Bacteria</taxon>
        <taxon>Bacillati</taxon>
        <taxon>Cyanobacteriota</taxon>
        <taxon>Adonisia</taxon>
        <taxon>Adonisia turfae</taxon>
    </lineage>
</organism>
<dbReference type="GO" id="GO:0006310">
    <property type="term" value="P:DNA recombination"/>
    <property type="evidence" value="ECO:0007669"/>
    <property type="project" value="UniProtKB-KW"/>
</dbReference>
<reference evidence="4 5" key="1">
    <citation type="journal article" date="2020" name="Microb. Ecol.">
        <title>Ecogenomics of the Marine Benthic Filamentous Cyanobacterium Adonisia.</title>
        <authorList>
            <person name="Walter J.M."/>
            <person name="Coutinho F.H."/>
            <person name="Leomil L."/>
            <person name="Hargreaves P.I."/>
            <person name="Campeao M.E."/>
            <person name="Vieira V.V."/>
            <person name="Silva B.S."/>
            <person name="Fistarol G.O."/>
            <person name="Salomon P.S."/>
            <person name="Sawabe T."/>
            <person name="Mino S."/>
            <person name="Hosokawa M."/>
            <person name="Miyashita H."/>
            <person name="Maruyama F."/>
            <person name="van Verk M.C."/>
            <person name="Dutilh B.E."/>
            <person name="Thompson C.C."/>
            <person name="Thompson F.L."/>
        </authorList>
    </citation>
    <scope>NUCLEOTIDE SEQUENCE [LARGE SCALE GENOMIC DNA]</scope>
    <source>
        <strain evidence="4 5">CCMR0082</strain>
    </source>
</reference>
<evidence type="ECO:0000259" key="3">
    <source>
        <dbReference type="PROSITE" id="PS51898"/>
    </source>
</evidence>
<proteinExistence type="predicted"/>
<feature type="region of interest" description="Disordered" evidence="2">
    <location>
        <begin position="30"/>
        <end position="54"/>
    </location>
</feature>
<dbReference type="GO" id="GO:0003677">
    <property type="term" value="F:DNA binding"/>
    <property type="evidence" value="ECO:0007669"/>
    <property type="project" value="InterPro"/>
</dbReference>
<dbReference type="InterPro" id="IPR002104">
    <property type="entry name" value="Integrase_catalytic"/>
</dbReference>
<gene>
    <name evidence="4" type="ORF">D0962_21940</name>
</gene>
<keyword evidence="1" id="KW-0233">DNA recombination</keyword>
<dbReference type="Proteomes" id="UP000473574">
    <property type="component" value="Unassembled WGS sequence"/>
</dbReference>
<dbReference type="PROSITE" id="PS51898">
    <property type="entry name" value="TYR_RECOMBINASE"/>
    <property type="match status" value="1"/>
</dbReference>
<dbReference type="Gene3D" id="1.10.443.10">
    <property type="entry name" value="Intergrase catalytic core"/>
    <property type="match status" value="1"/>
</dbReference>